<proteinExistence type="predicted"/>
<dbReference type="AlphaFoldDB" id="A0A9D3YG39"/>
<dbReference type="PROSITE" id="PS50871">
    <property type="entry name" value="C1Q"/>
    <property type="match status" value="1"/>
</dbReference>
<dbReference type="Gene3D" id="2.60.120.40">
    <property type="match status" value="1"/>
</dbReference>
<reference evidence="4" key="1">
    <citation type="journal article" date="2019" name="bioRxiv">
        <title>The Genome of the Zebra Mussel, Dreissena polymorpha: A Resource for Invasive Species Research.</title>
        <authorList>
            <person name="McCartney M.A."/>
            <person name="Auch B."/>
            <person name="Kono T."/>
            <person name="Mallez S."/>
            <person name="Zhang Y."/>
            <person name="Obille A."/>
            <person name="Becker A."/>
            <person name="Abrahante J.E."/>
            <person name="Garbe J."/>
            <person name="Badalamenti J.P."/>
            <person name="Herman A."/>
            <person name="Mangelson H."/>
            <person name="Liachko I."/>
            <person name="Sullivan S."/>
            <person name="Sone E.D."/>
            <person name="Koren S."/>
            <person name="Silverstein K.A.T."/>
            <person name="Beckman K.B."/>
            <person name="Gohl D.M."/>
        </authorList>
    </citation>
    <scope>NUCLEOTIDE SEQUENCE</scope>
    <source>
        <strain evidence="4">Duluth1</strain>
        <tissue evidence="4">Whole animal</tissue>
    </source>
</reference>
<evidence type="ECO:0000259" key="3">
    <source>
        <dbReference type="PROSITE" id="PS50871"/>
    </source>
</evidence>
<dbReference type="SUPFAM" id="SSF49842">
    <property type="entry name" value="TNF-like"/>
    <property type="match status" value="1"/>
</dbReference>
<keyword evidence="2" id="KW-0964">Secreted</keyword>
<evidence type="ECO:0000256" key="1">
    <source>
        <dbReference type="ARBA" id="ARBA00004613"/>
    </source>
</evidence>
<dbReference type="Pfam" id="PF00386">
    <property type="entry name" value="C1q"/>
    <property type="match status" value="1"/>
</dbReference>
<dbReference type="GO" id="GO:0005576">
    <property type="term" value="C:extracellular region"/>
    <property type="evidence" value="ECO:0007669"/>
    <property type="project" value="UniProtKB-SubCell"/>
</dbReference>
<dbReference type="SMART" id="SM00110">
    <property type="entry name" value="C1Q"/>
    <property type="match status" value="1"/>
</dbReference>
<evidence type="ECO:0000313" key="4">
    <source>
        <dbReference type="EMBL" id="KAH3697890.1"/>
    </source>
</evidence>
<evidence type="ECO:0000256" key="2">
    <source>
        <dbReference type="ARBA" id="ARBA00022525"/>
    </source>
</evidence>
<evidence type="ECO:0000313" key="5">
    <source>
        <dbReference type="Proteomes" id="UP000828390"/>
    </source>
</evidence>
<dbReference type="InterPro" id="IPR008983">
    <property type="entry name" value="Tumour_necrosis_fac-like_dom"/>
</dbReference>
<sequence length="190" mass="20788">WIYVAAGRSASHYAKCKTRAPQSADKGSDAEKHGDDYRKHVLHASAVPRQQPMPAFMATLTSTNLPYAVNAPLIFDRELLATRNAYDIRHGIFRAPVNGTYIFFATLTAKPGDVFQTTIVKNFPTEDIGLLFSTTGQSGWSHDSTAIVVQLAAGDDVWLACYAQSTITGGNNVEVDNFFSYFSGLLLDAY</sequence>
<dbReference type="PANTHER" id="PTHR15427">
    <property type="entry name" value="EMILIN ELASTIN MICROFIBRIL INTERFACE-LOCATED PROTEIN ELASTIN MICROFIBRIL INTERFACER"/>
    <property type="match status" value="1"/>
</dbReference>
<gene>
    <name evidence="4" type="ORF">DPMN_085402</name>
</gene>
<feature type="domain" description="C1q" evidence="3">
    <location>
        <begin position="49"/>
        <end position="190"/>
    </location>
</feature>
<dbReference type="InterPro" id="IPR001073">
    <property type="entry name" value="C1q_dom"/>
</dbReference>
<dbReference type="PANTHER" id="PTHR15427:SF50">
    <property type="entry name" value="COMPLEMENT C1Q TUMOR NECROSIS FACTOR-RELATED PROTEIN 2-LIKE"/>
    <property type="match status" value="1"/>
</dbReference>
<dbReference type="Proteomes" id="UP000828390">
    <property type="component" value="Unassembled WGS sequence"/>
</dbReference>
<organism evidence="4 5">
    <name type="scientific">Dreissena polymorpha</name>
    <name type="common">Zebra mussel</name>
    <name type="synonym">Mytilus polymorpha</name>
    <dbReference type="NCBI Taxonomy" id="45954"/>
    <lineage>
        <taxon>Eukaryota</taxon>
        <taxon>Metazoa</taxon>
        <taxon>Spiralia</taxon>
        <taxon>Lophotrochozoa</taxon>
        <taxon>Mollusca</taxon>
        <taxon>Bivalvia</taxon>
        <taxon>Autobranchia</taxon>
        <taxon>Heteroconchia</taxon>
        <taxon>Euheterodonta</taxon>
        <taxon>Imparidentia</taxon>
        <taxon>Neoheterodontei</taxon>
        <taxon>Myida</taxon>
        <taxon>Dreissenoidea</taxon>
        <taxon>Dreissenidae</taxon>
        <taxon>Dreissena</taxon>
    </lineage>
</organism>
<accession>A0A9D3YG39</accession>
<dbReference type="PRINTS" id="PR00007">
    <property type="entry name" value="COMPLEMNTC1Q"/>
</dbReference>
<comment type="caution">
    <text evidence="4">The sequence shown here is derived from an EMBL/GenBank/DDBJ whole genome shotgun (WGS) entry which is preliminary data.</text>
</comment>
<reference evidence="4" key="2">
    <citation type="submission" date="2020-11" db="EMBL/GenBank/DDBJ databases">
        <authorList>
            <person name="McCartney M.A."/>
            <person name="Auch B."/>
            <person name="Kono T."/>
            <person name="Mallez S."/>
            <person name="Becker A."/>
            <person name="Gohl D.M."/>
            <person name="Silverstein K.A.T."/>
            <person name="Koren S."/>
            <person name="Bechman K.B."/>
            <person name="Herman A."/>
            <person name="Abrahante J.E."/>
            <person name="Garbe J."/>
        </authorList>
    </citation>
    <scope>NUCLEOTIDE SEQUENCE</scope>
    <source>
        <strain evidence="4">Duluth1</strain>
        <tissue evidence="4">Whole animal</tissue>
    </source>
</reference>
<dbReference type="InterPro" id="IPR050392">
    <property type="entry name" value="Collagen/C1q_domain"/>
</dbReference>
<comment type="subcellular location">
    <subcellularLocation>
        <location evidence="1">Secreted</location>
    </subcellularLocation>
</comment>
<feature type="non-terminal residue" evidence="4">
    <location>
        <position position="190"/>
    </location>
</feature>
<keyword evidence="5" id="KW-1185">Reference proteome</keyword>
<dbReference type="EMBL" id="JAIWYP010000016">
    <property type="protein sequence ID" value="KAH3697890.1"/>
    <property type="molecule type" value="Genomic_DNA"/>
</dbReference>
<name>A0A9D3YG39_DREPO</name>
<protein>
    <recommendedName>
        <fullName evidence="3">C1q domain-containing protein</fullName>
    </recommendedName>
</protein>